<evidence type="ECO:0000256" key="4">
    <source>
        <dbReference type="SAM" id="Phobius"/>
    </source>
</evidence>
<dbReference type="PANTHER" id="PTHR24543">
    <property type="entry name" value="MULTICOPPER OXIDASE-RELATED"/>
    <property type="match status" value="1"/>
</dbReference>
<feature type="domain" description="F5/8 type C" evidence="5">
    <location>
        <begin position="656"/>
        <end position="805"/>
    </location>
</feature>
<feature type="coiled-coil region" evidence="2">
    <location>
        <begin position="317"/>
        <end position="344"/>
    </location>
</feature>
<evidence type="ECO:0000256" key="1">
    <source>
        <dbReference type="ARBA" id="ARBA00023157"/>
    </source>
</evidence>
<dbReference type="KEGG" id="bbel:109472547"/>
<reference evidence="7" key="1">
    <citation type="submission" date="2025-08" db="UniProtKB">
        <authorList>
            <consortium name="RefSeq"/>
        </authorList>
    </citation>
    <scope>IDENTIFICATION</scope>
    <source>
        <tissue evidence="7">Gonad</tissue>
    </source>
</reference>
<keyword evidence="4" id="KW-0472">Membrane</keyword>
<dbReference type="PROSITE" id="PS01286">
    <property type="entry name" value="FA58C_2"/>
    <property type="match status" value="1"/>
</dbReference>
<dbReference type="InterPro" id="IPR000421">
    <property type="entry name" value="FA58C"/>
</dbReference>
<sequence>MAQRAECPRPPVGNSPADRRRNDPDLGGPNDGRQEPDKKRKKAATEGHQPGVADNIKQLHPNALYVSESESTDDVVEENGLRHRLTRAFGWVKEKVPFARLFGVVKTTVVMATLIIVLVHINSPHPGFQTVRCFARLKEEHPDNRSTLVTRLKEEHPDNRSTLVARLKEEHPDNRSTLVARLKEEHPDNRSTLVTRLKEEHPGNRSTLATRLKEEHPDNRSTLVTRLKEEHPDNHSTLVTRLKENHPGNRSTLVTRLKEEHPDNESTLVARLKEEHPDNRSTLVTRLKEEHPDNRSTLATRLKEEHPDNRSTLVTRLKDQVLTLEEQESTLQEHRNSLQNNLNVSANFEHIRAQNHRLSTLEEHIKNGSSLVTRLEGQVSALEKRLDDHSVLDGRVSSLEEHIKNRSALVIRLEDQVSTLEKRLDDRPVLGGRVSSLEEHLKTRSALISRLEEQVNNQEERLGKNVTGLVLRLGDQLSTLEKRHEEDRERNTRLQDKVLKLEDHLANRSAMDTRLKDQVTTLKEGTKKGRERNDRLRKQVTTMEERLSSQAELVSRLKSQVSTLEDHSGDGVAQARRLQGRLSTLEKRLNNRRAQNARAHNFKARSALMKRLQSQVSVLETQLNLERRFRIKMQEILAKLGKQRTTFCKTTENQVCRYPLGMESGDIPDDSITASSFWSVGREPYRARLNGVAGAGAWAARFNTIGEWLQVDLGEMMNVTGTIIQGRYHNNDQWVTSYKLQYSEDGLSWITCASSDGYEKVFPGNTNRNTPVTNLLDSPIAARYVRFLPQSWHDHMSMRVEVLGCSVDGRFLLKVVVLALDSLSCETALTGSQYRYRWKQRRLAGSRFTFEVQANSDAHVALSSQRQKLADMYEIVIGAWANTWSTIRRSMQGYDYAKTWTPGINSPREYRTFWITWSADGTIAVGRGGETQPFMQWRDPDPLPIAYAGYSTGWGSSGRWKFCHTAQLAGNGACVGGA</sequence>
<dbReference type="Pfam" id="PF00754">
    <property type="entry name" value="F5_F8_type_C"/>
    <property type="match status" value="1"/>
</dbReference>
<dbReference type="SMART" id="SM00231">
    <property type="entry name" value="FA58C"/>
    <property type="match status" value="1"/>
</dbReference>
<dbReference type="InterPro" id="IPR022041">
    <property type="entry name" value="Methyltransf_FA"/>
</dbReference>
<proteinExistence type="predicted"/>
<feature type="transmembrane region" description="Helical" evidence="4">
    <location>
        <begin position="101"/>
        <end position="121"/>
    </location>
</feature>
<evidence type="ECO:0000256" key="2">
    <source>
        <dbReference type="SAM" id="Coils"/>
    </source>
</evidence>
<keyword evidence="2" id="KW-0175">Coiled coil</keyword>
<evidence type="ECO:0000259" key="5">
    <source>
        <dbReference type="PROSITE" id="PS50022"/>
    </source>
</evidence>
<evidence type="ECO:0000313" key="7">
    <source>
        <dbReference type="RefSeq" id="XP_019627890.1"/>
    </source>
</evidence>
<dbReference type="PROSITE" id="PS50022">
    <property type="entry name" value="FA58C_3"/>
    <property type="match status" value="1"/>
</dbReference>
<protein>
    <submittedName>
        <fullName evidence="7">Uncharacterized protein LOC109472547</fullName>
    </submittedName>
</protein>
<dbReference type="RefSeq" id="XP_019627890.1">
    <property type="nucleotide sequence ID" value="XM_019772331.1"/>
</dbReference>
<gene>
    <name evidence="7" type="primary">LOC109472547</name>
</gene>
<evidence type="ECO:0000313" key="6">
    <source>
        <dbReference type="Proteomes" id="UP000515135"/>
    </source>
</evidence>
<keyword evidence="1" id="KW-1015">Disulfide bond</keyword>
<dbReference type="OrthoDB" id="8182187at2759"/>
<keyword evidence="6" id="KW-1185">Reference proteome</keyword>
<organism evidence="6 7">
    <name type="scientific">Branchiostoma belcheri</name>
    <name type="common">Amphioxus</name>
    <dbReference type="NCBI Taxonomy" id="7741"/>
    <lineage>
        <taxon>Eukaryota</taxon>
        <taxon>Metazoa</taxon>
        <taxon>Chordata</taxon>
        <taxon>Cephalochordata</taxon>
        <taxon>Leptocardii</taxon>
        <taxon>Amphioxiformes</taxon>
        <taxon>Branchiostomatidae</taxon>
        <taxon>Branchiostoma</taxon>
    </lineage>
</organism>
<dbReference type="PANTHER" id="PTHR24543:SF291">
    <property type="entry name" value="SMOKE ALARM, ISOFORM D"/>
    <property type="match status" value="1"/>
</dbReference>
<keyword evidence="4" id="KW-0812">Transmembrane</keyword>
<dbReference type="Gene3D" id="1.20.5.340">
    <property type="match status" value="1"/>
</dbReference>
<dbReference type="CDD" id="cd00057">
    <property type="entry name" value="FA58C"/>
    <property type="match status" value="1"/>
</dbReference>
<name>A0A6P4YF86_BRABE</name>
<dbReference type="Gene3D" id="2.60.120.260">
    <property type="entry name" value="Galactose-binding domain-like"/>
    <property type="match status" value="1"/>
</dbReference>
<evidence type="ECO:0000256" key="3">
    <source>
        <dbReference type="SAM" id="MobiDB-lite"/>
    </source>
</evidence>
<accession>A0A6P4YF86</accession>
<feature type="region of interest" description="Disordered" evidence="3">
    <location>
        <begin position="1"/>
        <end position="55"/>
    </location>
</feature>
<feature type="region of interest" description="Disordered" evidence="3">
    <location>
        <begin position="288"/>
        <end position="310"/>
    </location>
</feature>
<dbReference type="InterPro" id="IPR008979">
    <property type="entry name" value="Galactose-bd-like_sf"/>
</dbReference>
<dbReference type="FunFam" id="2.60.120.260:FF:000002">
    <property type="entry name" value="Coagulation factor VIII"/>
    <property type="match status" value="1"/>
</dbReference>
<dbReference type="Proteomes" id="UP000515135">
    <property type="component" value="Unplaced"/>
</dbReference>
<dbReference type="GeneID" id="109472547"/>
<feature type="coiled-coil region" evidence="2">
    <location>
        <begin position="533"/>
        <end position="595"/>
    </location>
</feature>
<feature type="coiled-coil region" evidence="2">
    <location>
        <begin position="441"/>
        <end position="504"/>
    </location>
</feature>
<dbReference type="AlphaFoldDB" id="A0A6P4YF86"/>
<keyword evidence="4" id="KW-1133">Transmembrane helix</keyword>
<dbReference type="SUPFAM" id="SSF49785">
    <property type="entry name" value="Galactose-binding domain-like"/>
    <property type="match status" value="1"/>
</dbReference>
<dbReference type="Pfam" id="PF12248">
    <property type="entry name" value="Methyltransf_FA"/>
    <property type="match status" value="1"/>
</dbReference>